<dbReference type="Pfam" id="PF01433">
    <property type="entry name" value="Peptidase_M1"/>
    <property type="match status" value="1"/>
</dbReference>
<dbReference type="InterPro" id="IPR027268">
    <property type="entry name" value="Peptidase_M4/M1_CTD_sf"/>
</dbReference>
<evidence type="ECO:0000256" key="6">
    <source>
        <dbReference type="ARBA" id="ARBA00022438"/>
    </source>
</evidence>
<dbReference type="SUPFAM" id="SSF55486">
    <property type="entry name" value="Metalloproteases ('zincins'), catalytic domain"/>
    <property type="match status" value="1"/>
</dbReference>
<keyword evidence="7" id="KW-0645">Protease</keyword>
<dbReference type="Pfam" id="PF18962">
    <property type="entry name" value="Por_Secre_tail"/>
    <property type="match status" value="1"/>
</dbReference>
<dbReference type="Pfam" id="PF17900">
    <property type="entry name" value="Peptidase_M1_N"/>
    <property type="match status" value="1"/>
</dbReference>
<comment type="cofactor">
    <cofactor evidence="2">
        <name>Zn(2+)</name>
        <dbReference type="ChEBI" id="CHEBI:29105"/>
    </cofactor>
</comment>
<evidence type="ECO:0000256" key="8">
    <source>
        <dbReference type="ARBA" id="ARBA00022723"/>
    </source>
</evidence>
<evidence type="ECO:0000256" key="9">
    <source>
        <dbReference type="ARBA" id="ARBA00022729"/>
    </source>
</evidence>
<organism evidence="17 18">
    <name type="scientific">Nonlabens xylanidelens</name>
    <dbReference type="NCBI Taxonomy" id="191564"/>
    <lineage>
        <taxon>Bacteria</taxon>
        <taxon>Pseudomonadati</taxon>
        <taxon>Bacteroidota</taxon>
        <taxon>Flavobacteriia</taxon>
        <taxon>Flavobacteriales</taxon>
        <taxon>Flavobacteriaceae</taxon>
        <taxon>Nonlabens</taxon>
    </lineage>
</organism>
<keyword evidence="11" id="KW-0862">Zinc</keyword>
<dbReference type="GO" id="GO:0042277">
    <property type="term" value="F:peptide binding"/>
    <property type="evidence" value="ECO:0007669"/>
    <property type="project" value="TreeGrafter"/>
</dbReference>
<proteinExistence type="inferred from homology"/>
<evidence type="ECO:0000313" key="17">
    <source>
        <dbReference type="EMBL" id="PPK96503.1"/>
    </source>
</evidence>
<dbReference type="Gene3D" id="1.10.390.10">
    <property type="entry name" value="Neutral Protease Domain 2"/>
    <property type="match status" value="1"/>
</dbReference>
<sequence length="648" mass="71905">MKNFKIMYLIVLVLAFAKAEQSQAQITTSQEGVEACLLKSTLFNSGNRVINGRTSNYDLKYVRLELDVDPDVAVISGTVTSHFTAVGDMDQVVFDLASNMIVSHVTQRGTALNFINNGNDELVIDLPAIQNNSVLDSLSVTYSGNPIASGFGSFAQTTHNNAGIIWTLSEPYGAKAWWPCKQDLNDKIDQTDVILNVPTGNTGISNGLMTSESITPTGKTFKWQHNHPIPAYLIAIAVTNYSKYTEMVGSGATAFPIDNYVYPENLVSAQSSTAVTVPIMNFFENTFGPYPFRDEKYGHAQFGWGGGMEHTTISFMGNFSRGLIAHELAHQWFGNKVTCGSWQDIWLNESFATYSTGMTVEHLDGNDAFKSWRVNANNRATTDLDGSVYVPATDTLSVGRVFNGNLSYNKGGMVLHMLRKKLGDADFEQTLQNYLNDSQLAYNYAKTPQFKSIAETTSGQNLDEFFNDWIYGEGYPQHNINWIDIPNGISINYIQTPTHPSVSLFEMQLPIKIIGAAGEVQWDTILVNSLTQNKRIRVPFVVSSIEIDPDVDTISKNNTATLGLDTAFAKAEYQLYPNPTSSTFQIIGIQEDFTALKIYDLHGRMIIDYKKQLLNNPSLTFKAPQNSGIYFLNLTTERGTTIEKLLVR</sequence>
<dbReference type="GO" id="GO:0070006">
    <property type="term" value="F:metalloaminopeptidase activity"/>
    <property type="evidence" value="ECO:0007669"/>
    <property type="project" value="TreeGrafter"/>
</dbReference>
<accession>A0A2S6IQH0</accession>
<evidence type="ECO:0000259" key="16">
    <source>
        <dbReference type="Pfam" id="PF18962"/>
    </source>
</evidence>
<dbReference type="PRINTS" id="PR00756">
    <property type="entry name" value="ALADIPTASE"/>
</dbReference>
<dbReference type="GO" id="GO:0016285">
    <property type="term" value="F:alanyl aminopeptidase activity"/>
    <property type="evidence" value="ECO:0007669"/>
    <property type="project" value="UniProtKB-EC"/>
</dbReference>
<dbReference type="PANTHER" id="PTHR11533">
    <property type="entry name" value="PROTEASE M1 ZINC METALLOPROTEASE"/>
    <property type="match status" value="1"/>
</dbReference>
<evidence type="ECO:0000256" key="5">
    <source>
        <dbReference type="ARBA" id="ARBA00015611"/>
    </source>
</evidence>
<feature type="domain" description="Aminopeptidase N-like N-terminal" evidence="15">
    <location>
        <begin position="56"/>
        <end position="233"/>
    </location>
</feature>
<keyword evidence="6" id="KW-0031">Aminopeptidase</keyword>
<dbReference type="AlphaFoldDB" id="A0A2S6IQH0"/>
<dbReference type="InterPro" id="IPR042097">
    <property type="entry name" value="Aminopeptidase_N-like_N_sf"/>
</dbReference>
<name>A0A2S6IQH0_9FLAO</name>
<dbReference type="Proteomes" id="UP000239002">
    <property type="component" value="Unassembled WGS sequence"/>
</dbReference>
<feature type="chain" id="PRO_5015431230" description="Aminopeptidase N" evidence="13">
    <location>
        <begin position="25"/>
        <end position="648"/>
    </location>
</feature>
<evidence type="ECO:0000256" key="2">
    <source>
        <dbReference type="ARBA" id="ARBA00001947"/>
    </source>
</evidence>
<protein>
    <recommendedName>
        <fullName evidence="5">Aminopeptidase N</fullName>
        <ecNumber evidence="4">3.4.11.2</ecNumber>
    </recommendedName>
</protein>
<dbReference type="InterPro" id="IPR026444">
    <property type="entry name" value="Secre_tail"/>
</dbReference>
<comment type="caution">
    <text evidence="17">The sequence shown here is derived from an EMBL/GenBank/DDBJ whole genome shotgun (WGS) entry which is preliminary data.</text>
</comment>
<keyword evidence="8" id="KW-0479">Metal-binding</keyword>
<reference evidence="17 18" key="1">
    <citation type="submission" date="2018-02" db="EMBL/GenBank/DDBJ databases">
        <title>Genomic Encyclopedia of Archaeal and Bacterial Type Strains, Phase II (KMG-II): from individual species to whole genera.</title>
        <authorList>
            <person name="Goeker M."/>
        </authorList>
    </citation>
    <scope>NUCLEOTIDE SEQUENCE [LARGE SCALE GENOMIC DNA]</scope>
    <source>
        <strain evidence="17 18">DSM 16809</strain>
    </source>
</reference>
<dbReference type="GO" id="GO:0006508">
    <property type="term" value="P:proteolysis"/>
    <property type="evidence" value="ECO:0007669"/>
    <property type="project" value="UniProtKB-KW"/>
</dbReference>
<dbReference type="PANTHER" id="PTHR11533:SF174">
    <property type="entry name" value="PUROMYCIN-SENSITIVE AMINOPEPTIDASE-RELATED"/>
    <property type="match status" value="1"/>
</dbReference>
<dbReference type="CDD" id="cd09603">
    <property type="entry name" value="M1_APN_like"/>
    <property type="match status" value="1"/>
</dbReference>
<dbReference type="GO" id="GO:0005737">
    <property type="term" value="C:cytoplasm"/>
    <property type="evidence" value="ECO:0007669"/>
    <property type="project" value="TreeGrafter"/>
</dbReference>
<keyword evidence="12" id="KW-0482">Metalloprotease</keyword>
<dbReference type="EMBL" id="PTJE01000001">
    <property type="protein sequence ID" value="PPK96503.1"/>
    <property type="molecule type" value="Genomic_DNA"/>
</dbReference>
<keyword evidence="10" id="KW-0378">Hydrolase</keyword>
<evidence type="ECO:0000256" key="12">
    <source>
        <dbReference type="ARBA" id="ARBA00023049"/>
    </source>
</evidence>
<gene>
    <name evidence="17" type="ORF">LY01_00323</name>
</gene>
<evidence type="ECO:0000259" key="15">
    <source>
        <dbReference type="Pfam" id="PF17900"/>
    </source>
</evidence>
<evidence type="ECO:0000256" key="11">
    <source>
        <dbReference type="ARBA" id="ARBA00022833"/>
    </source>
</evidence>
<dbReference type="GO" id="GO:0043171">
    <property type="term" value="P:peptide catabolic process"/>
    <property type="evidence" value="ECO:0007669"/>
    <property type="project" value="TreeGrafter"/>
</dbReference>
<dbReference type="EC" id="3.4.11.2" evidence="4"/>
<evidence type="ECO:0000256" key="13">
    <source>
        <dbReference type="SAM" id="SignalP"/>
    </source>
</evidence>
<evidence type="ECO:0000256" key="10">
    <source>
        <dbReference type="ARBA" id="ARBA00022801"/>
    </source>
</evidence>
<dbReference type="RefSeq" id="WP_104514059.1">
    <property type="nucleotide sequence ID" value="NZ_MQVW01000022.1"/>
</dbReference>
<feature type="domain" description="Secretion system C-terminal sorting" evidence="16">
    <location>
        <begin position="575"/>
        <end position="647"/>
    </location>
</feature>
<dbReference type="GO" id="GO:0016020">
    <property type="term" value="C:membrane"/>
    <property type="evidence" value="ECO:0007669"/>
    <property type="project" value="TreeGrafter"/>
</dbReference>
<evidence type="ECO:0000256" key="1">
    <source>
        <dbReference type="ARBA" id="ARBA00000098"/>
    </source>
</evidence>
<dbReference type="SUPFAM" id="SSF63737">
    <property type="entry name" value="Leukotriene A4 hydrolase N-terminal domain"/>
    <property type="match status" value="1"/>
</dbReference>
<feature type="domain" description="Peptidase M1 membrane alanine aminopeptidase" evidence="14">
    <location>
        <begin position="323"/>
        <end position="469"/>
    </location>
</feature>
<keyword evidence="18" id="KW-1185">Reference proteome</keyword>
<evidence type="ECO:0000259" key="14">
    <source>
        <dbReference type="Pfam" id="PF01433"/>
    </source>
</evidence>
<dbReference type="OrthoDB" id="100605at2"/>
<dbReference type="GO" id="GO:0008270">
    <property type="term" value="F:zinc ion binding"/>
    <property type="evidence" value="ECO:0007669"/>
    <property type="project" value="InterPro"/>
</dbReference>
<dbReference type="InterPro" id="IPR050344">
    <property type="entry name" value="Peptidase_M1_aminopeptidases"/>
</dbReference>
<evidence type="ECO:0000313" key="18">
    <source>
        <dbReference type="Proteomes" id="UP000239002"/>
    </source>
</evidence>
<evidence type="ECO:0000256" key="3">
    <source>
        <dbReference type="ARBA" id="ARBA00010136"/>
    </source>
</evidence>
<comment type="catalytic activity">
    <reaction evidence="1">
        <text>Release of an N-terminal amino acid, Xaa-|-Yaa- from a peptide, amide or arylamide. Xaa is preferably Ala, but may be most amino acids including Pro (slow action). When a terminal hydrophobic residue is followed by a prolyl residue, the two may be released as an intact Xaa-Pro dipeptide.</text>
        <dbReference type="EC" id="3.4.11.2"/>
    </reaction>
</comment>
<dbReference type="Gene3D" id="2.60.40.1730">
    <property type="entry name" value="tricorn interacting facor f3 domain"/>
    <property type="match status" value="1"/>
</dbReference>
<dbReference type="GO" id="GO:0005615">
    <property type="term" value="C:extracellular space"/>
    <property type="evidence" value="ECO:0007669"/>
    <property type="project" value="TreeGrafter"/>
</dbReference>
<comment type="similarity">
    <text evidence="3">Belongs to the peptidase M1 family.</text>
</comment>
<dbReference type="NCBIfam" id="TIGR04183">
    <property type="entry name" value="Por_Secre_tail"/>
    <property type="match status" value="1"/>
</dbReference>
<feature type="signal peptide" evidence="13">
    <location>
        <begin position="1"/>
        <end position="24"/>
    </location>
</feature>
<evidence type="ECO:0000256" key="7">
    <source>
        <dbReference type="ARBA" id="ARBA00022670"/>
    </source>
</evidence>
<dbReference type="InterPro" id="IPR014782">
    <property type="entry name" value="Peptidase_M1_dom"/>
</dbReference>
<dbReference type="InterPro" id="IPR001930">
    <property type="entry name" value="Peptidase_M1"/>
</dbReference>
<dbReference type="InterPro" id="IPR045357">
    <property type="entry name" value="Aminopeptidase_N-like_N"/>
</dbReference>
<evidence type="ECO:0000256" key="4">
    <source>
        <dbReference type="ARBA" id="ARBA00012564"/>
    </source>
</evidence>
<keyword evidence="9 13" id="KW-0732">Signal</keyword>